<evidence type="ECO:0008006" key="3">
    <source>
        <dbReference type="Google" id="ProtNLM"/>
    </source>
</evidence>
<dbReference type="PATRIC" id="fig|34073.19.peg.5613"/>
<name>A0A0H2M8D8_VARPD</name>
<dbReference type="RefSeq" id="WP_047786774.1">
    <property type="nucleotide sequence ID" value="NZ_JZWI01000035.1"/>
</dbReference>
<reference evidence="1 2" key="1">
    <citation type="submission" date="2015-03" db="EMBL/GenBank/DDBJ databases">
        <title>Genome sequence of Variovorax paradoxus TBEA6.</title>
        <authorList>
            <person name="Poehlein A."/>
            <person name="Schuldes J."/>
            <person name="Wuebbeler J.H."/>
            <person name="Hiessl S."/>
            <person name="Steinbuechel A."/>
            <person name="Daniel R."/>
        </authorList>
    </citation>
    <scope>NUCLEOTIDE SEQUENCE [LARGE SCALE GENOMIC DNA]</scope>
    <source>
        <strain evidence="1 2">TBEA6</strain>
    </source>
</reference>
<dbReference type="SUPFAM" id="SSF46785">
    <property type="entry name" value="Winged helix' DNA-binding domain"/>
    <property type="match status" value="1"/>
</dbReference>
<sequence>MRLESSLTEQQLITQFLDALRELPEVRADLAHLEPIGSIVDRGHDAQIDLQVAGKSFILLVEAKKAVYPRDVRQVIWQFREASHGWPRGQGKEPLSLLVAESISPGAKELLRDERVGYYDSGGSMYLPAPGAYFYIDKPPPKTLTKSVRSLFSGRRAQVLHAVLIQHQDWFGVKELAQHAMVSPATASQVLTELERFDWLVSRGQGPSKERHLREPTALLDAWVKQLASIRAPNLRRYYVPATKADALLERVGEVFDAHDAEYAISHEAAAQRYSPFLSGVSQVRARLLIGSSADAAIRDLGARMVNEGANLAIIEAKSPGDLLFRERVDGIWLASPVQVYLDLLRGEGRSKEMAEHLRKERIGF</sequence>
<accession>A0A0H2M8D8</accession>
<dbReference type="InterPro" id="IPR036388">
    <property type="entry name" value="WH-like_DNA-bd_sf"/>
</dbReference>
<dbReference type="EMBL" id="JZWI01000035">
    <property type="protein sequence ID" value="KLN53320.1"/>
    <property type="molecule type" value="Genomic_DNA"/>
</dbReference>
<gene>
    <name evidence="1" type="ORF">VPARA_54860</name>
</gene>
<proteinExistence type="predicted"/>
<evidence type="ECO:0000313" key="2">
    <source>
        <dbReference type="Proteomes" id="UP000035170"/>
    </source>
</evidence>
<comment type="caution">
    <text evidence="1">The sequence shown here is derived from an EMBL/GenBank/DDBJ whole genome shotgun (WGS) entry which is preliminary data.</text>
</comment>
<evidence type="ECO:0000313" key="1">
    <source>
        <dbReference type="EMBL" id="KLN53320.1"/>
    </source>
</evidence>
<dbReference type="AlphaFoldDB" id="A0A0H2M8D8"/>
<dbReference type="Proteomes" id="UP000035170">
    <property type="component" value="Unassembled WGS sequence"/>
</dbReference>
<keyword evidence="2" id="KW-1185">Reference proteome</keyword>
<protein>
    <recommendedName>
        <fullName evidence="3">HTH iclR-type domain-containing protein</fullName>
    </recommendedName>
</protein>
<dbReference type="Gene3D" id="1.10.10.10">
    <property type="entry name" value="Winged helix-like DNA-binding domain superfamily/Winged helix DNA-binding domain"/>
    <property type="match status" value="1"/>
</dbReference>
<dbReference type="InterPro" id="IPR036390">
    <property type="entry name" value="WH_DNA-bd_sf"/>
</dbReference>
<organism evidence="1 2">
    <name type="scientific">Variovorax paradoxus</name>
    <dbReference type="NCBI Taxonomy" id="34073"/>
    <lineage>
        <taxon>Bacteria</taxon>
        <taxon>Pseudomonadati</taxon>
        <taxon>Pseudomonadota</taxon>
        <taxon>Betaproteobacteria</taxon>
        <taxon>Burkholderiales</taxon>
        <taxon>Comamonadaceae</taxon>
        <taxon>Variovorax</taxon>
    </lineage>
</organism>